<protein>
    <submittedName>
        <fullName evidence="2">Transport-associated</fullName>
    </submittedName>
</protein>
<feature type="domain" description="BON" evidence="1">
    <location>
        <begin position="6"/>
        <end position="74"/>
    </location>
</feature>
<evidence type="ECO:0000259" key="1">
    <source>
        <dbReference type="PROSITE" id="PS50914"/>
    </source>
</evidence>
<dbReference type="PANTHER" id="PTHR34606">
    <property type="entry name" value="BON DOMAIN-CONTAINING PROTEIN"/>
    <property type="match status" value="1"/>
</dbReference>
<dbReference type="InterPro" id="IPR014004">
    <property type="entry name" value="Transpt-assoc_nodulatn_dom_bac"/>
</dbReference>
<dbReference type="RefSeq" id="WP_015758999.1">
    <property type="nucleotide sequence ID" value="NC_013216.1"/>
</dbReference>
<gene>
    <name evidence="2" type="ordered locus">Dtox_3600</name>
</gene>
<reference evidence="2 3" key="1">
    <citation type="journal article" date="2009" name="Stand. Genomic Sci.">
        <title>Complete genome sequence of Desulfotomaculum acetoxidans type strain (5575).</title>
        <authorList>
            <person name="Spring S."/>
            <person name="Lapidus A."/>
            <person name="Schroder M."/>
            <person name="Gleim D."/>
            <person name="Sims D."/>
            <person name="Meincke L."/>
            <person name="Glavina Del Rio T."/>
            <person name="Tice H."/>
            <person name="Copeland A."/>
            <person name="Cheng J.F."/>
            <person name="Lucas S."/>
            <person name="Chen F."/>
            <person name="Nolan M."/>
            <person name="Bruce D."/>
            <person name="Goodwin L."/>
            <person name="Pitluck S."/>
            <person name="Ivanova N."/>
            <person name="Mavromatis K."/>
            <person name="Mikhailova N."/>
            <person name="Pati A."/>
            <person name="Chen A."/>
            <person name="Palaniappan K."/>
            <person name="Land M."/>
            <person name="Hauser L."/>
            <person name="Chang Y.J."/>
            <person name="Jeffries C.D."/>
            <person name="Chain P."/>
            <person name="Saunders E."/>
            <person name="Brettin T."/>
            <person name="Detter J.C."/>
            <person name="Goker M."/>
            <person name="Bristow J."/>
            <person name="Eisen J.A."/>
            <person name="Markowitz V."/>
            <person name="Hugenholtz P."/>
            <person name="Kyrpides N.C."/>
            <person name="Klenk H.P."/>
            <person name="Han C."/>
        </authorList>
    </citation>
    <scope>NUCLEOTIDE SEQUENCE [LARGE SCALE GENOMIC DNA]</scope>
    <source>
        <strain evidence="3">ATCC 49208 / DSM 771 / VKM B-1644</strain>
    </source>
</reference>
<evidence type="ECO:0000313" key="2">
    <source>
        <dbReference type="EMBL" id="ACV64312.1"/>
    </source>
</evidence>
<dbReference type="Proteomes" id="UP000002217">
    <property type="component" value="Chromosome"/>
</dbReference>
<feature type="domain" description="BON" evidence="1">
    <location>
        <begin position="79"/>
        <end position="147"/>
    </location>
</feature>
<dbReference type="OrthoDB" id="1723404at2"/>
<dbReference type="KEGG" id="dae:Dtox_3600"/>
<dbReference type="InterPro" id="IPR051686">
    <property type="entry name" value="Lipoprotein_DolP"/>
</dbReference>
<dbReference type="PANTHER" id="PTHR34606:SF15">
    <property type="entry name" value="BON DOMAIN-CONTAINING PROTEIN"/>
    <property type="match status" value="1"/>
</dbReference>
<keyword evidence="3" id="KW-1185">Reference proteome</keyword>
<dbReference type="AlphaFoldDB" id="C8VW25"/>
<sequence>MTRKIPDRELQQKVRGFLENDLNLRRYELKANVNKGEVSVIGIVDTLSEKEYLNRHLAGLQGIQRINNGVTVSTDGAIDDEDVAFEVAEELGSDPQVNMLHVGVKSVNGTVFLQGRVDSEEEKDAAVKAASRARGVTNVVSQLKRKDHDLTLKEIFHSQVNNDREDSNKEDFIVE</sequence>
<dbReference type="HOGENOM" id="CLU_1508275_0_0_9"/>
<accession>C8VW25</accession>
<dbReference type="eggNOG" id="COG2823">
    <property type="taxonomic scope" value="Bacteria"/>
</dbReference>
<evidence type="ECO:0000313" key="3">
    <source>
        <dbReference type="Proteomes" id="UP000002217"/>
    </source>
</evidence>
<dbReference type="PROSITE" id="PS50914">
    <property type="entry name" value="BON"/>
    <property type="match status" value="2"/>
</dbReference>
<proteinExistence type="predicted"/>
<dbReference type="STRING" id="485916.Dtox_3600"/>
<dbReference type="SMART" id="SM00749">
    <property type="entry name" value="BON"/>
    <property type="match status" value="1"/>
</dbReference>
<dbReference type="InterPro" id="IPR007055">
    <property type="entry name" value="BON_dom"/>
</dbReference>
<dbReference type="Gene3D" id="3.30.1340.30">
    <property type="match status" value="2"/>
</dbReference>
<organism evidence="2 3">
    <name type="scientific">Desulfofarcimen acetoxidans (strain ATCC 49208 / DSM 771 / KCTC 5769 / VKM B-1644 / 5575)</name>
    <name type="common">Desulfotomaculum acetoxidans</name>
    <dbReference type="NCBI Taxonomy" id="485916"/>
    <lineage>
        <taxon>Bacteria</taxon>
        <taxon>Bacillati</taxon>
        <taxon>Bacillota</taxon>
        <taxon>Clostridia</taxon>
        <taxon>Eubacteriales</taxon>
        <taxon>Peptococcaceae</taxon>
        <taxon>Desulfofarcimen</taxon>
    </lineage>
</organism>
<dbReference type="EMBL" id="CP001720">
    <property type="protein sequence ID" value="ACV64312.1"/>
    <property type="molecule type" value="Genomic_DNA"/>
</dbReference>
<name>C8VW25_DESAS</name>
<dbReference type="Pfam" id="PF04972">
    <property type="entry name" value="BON"/>
    <property type="match status" value="2"/>
</dbReference>